<evidence type="ECO:0000256" key="3">
    <source>
        <dbReference type="ARBA" id="ARBA00022670"/>
    </source>
</evidence>
<dbReference type="RefSeq" id="WP_092504171.1">
    <property type="nucleotide sequence ID" value="NZ_LT629695.1"/>
</dbReference>
<dbReference type="SUPFAM" id="SSF53187">
    <property type="entry name" value="Zn-dependent exopeptidases"/>
    <property type="match status" value="1"/>
</dbReference>
<comment type="cofactor">
    <cofactor evidence="1">
        <name>Zn(2+)</name>
        <dbReference type="ChEBI" id="CHEBI:29105"/>
    </cofactor>
</comment>
<dbReference type="PANTHER" id="PTHR11705:SF143">
    <property type="entry name" value="SLL0236 PROTEIN"/>
    <property type="match status" value="1"/>
</dbReference>
<keyword evidence="3" id="KW-0645">Protease</keyword>
<evidence type="ECO:0000313" key="9">
    <source>
        <dbReference type="Proteomes" id="UP000198822"/>
    </source>
</evidence>
<dbReference type="GO" id="GO:0008270">
    <property type="term" value="F:zinc ion binding"/>
    <property type="evidence" value="ECO:0007669"/>
    <property type="project" value="InterPro"/>
</dbReference>
<dbReference type="InterPro" id="IPR000834">
    <property type="entry name" value="Peptidase_M14"/>
</dbReference>
<dbReference type="GO" id="GO:0005615">
    <property type="term" value="C:extracellular space"/>
    <property type="evidence" value="ECO:0007669"/>
    <property type="project" value="TreeGrafter"/>
</dbReference>
<dbReference type="Proteomes" id="UP000198822">
    <property type="component" value="Chromosome I"/>
</dbReference>
<evidence type="ECO:0000259" key="7">
    <source>
        <dbReference type="SMART" id="SM00631"/>
    </source>
</evidence>
<name>A0A1G8DMY4_9MICO</name>
<dbReference type="AlphaFoldDB" id="A0A1G8DMY4"/>
<evidence type="ECO:0000313" key="8">
    <source>
        <dbReference type="EMBL" id="SDH58869.1"/>
    </source>
</evidence>
<sequence length="485" mass="51580">MTDTVATTPTPGTLADAIARAQRVPETHDFPTVDALLAGFAELAAAHPDLVREQRIGTSRLGEPIHAYAIGSGARDVVLVGGVHPNEPIGFRTLQHLARELVADADLRAAHDATWHLVPCIDPDGTRLNEGWFAAPSDRVAYSRRFYRPAPDEQVEWSFPFAHKDAWFDRVMPETQALMRLIDATTPELMVGLHNAELGGVYYYVTRDLDGIVDALHAIPAALDLPLDAGEPESPDLEPLAQAVYRSPLSSEHYDYLESLGLDPSTEVGGGGSADYIAKHGTFGLVAELPYWSHADSTDTSGSGRKYRDVIAEKAAALTELGAVLQAALDAAEPDLPVATPFLRASRAFVPAMAHMGTSEAARLDRIDPDREATVAEVFSNADVVRMFQLRFGGILLRAIDAEVQAGTAPAGLRRVRERLGAQYDAWCAAADAVEGLTPLPIANLVGVQVASTLATSSLLLDAARAATASAASDDVATLASGVTA</sequence>
<organism evidence="8 9">
    <name type="scientific">Agrococcus jejuensis</name>
    <dbReference type="NCBI Taxonomy" id="399736"/>
    <lineage>
        <taxon>Bacteria</taxon>
        <taxon>Bacillati</taxon>
        <taxon>Actinomycetota</taxon>
        <taxon>Actinomycetes</taxon>
        <taxon>Micrococcales</taxon>
        <taxon>Microbacteriaceae</taxon>
        <taxon>Agrococcus</taxon>
    </lineage>
</organism>
<dbReference type="EMBL" id="LT629695">
    <property type="protein sequence ID" value="SDH58869.1"/>
    <property type="molecule type" value="Genomic_DNA"/>
</dbReference>
<gene>
    <name evidence="8" type="ORF">SAMN04489720_1701</name>
</gene>
<keyword evidence="9" id="KW-1185">Reference proteome</keyword>
<keyword evidence="8" id="KW-0121">Carboxypeptidase</keyword>
<dbReference type="OrthoDB" id="4499135at2"/>
<protein>
    <submittedName>
        <fullName evidence="8">Zinc carboxypeptidase</fullName>
    </submittedName>
</protein>
<dbReference type="STRING" id="399736.SAMN04489720_1701"/>
<keyword evidence="6" id="KW-0482">Metalloprotease</keyword>
<evidence type="ECO:0000256" key="2">
    <source>
        <dbReference type="ARBA" id="ARBA00005988"/>
    </source>
</evidence>
<comment type="similarity">
    <text evidence="2">Belongs to the peptidase M14 family.</text>
</comment>
<proteinExistence type="inferred from homology"/>
<keyword evidence="4" id="KW-0378">Hydrolase</keyword>
<dbReference type="Gene3D" id="3.40.630.10">
    <property type="entry name" value="Zn peptidases"/>
    <property type="match status" value="1"/>
</dbReference>
<evidence type="ECO:0000256" key="5">
    <source>
        <dbReference type="ARBA" id="ARBA00022833"/>
    </source>
</evidence>
<reference evidence="9" key="1">
    <citation type="submission" date="2016-10" db="EMBL/GenBank/DDBJ databases">
        <authorList>
            <person name="Varghese N."/>
            <person name="Submissions S."/>
        </authorList>
    </citation>
    <scope>NUCLEOTIDE SEQUENCE [LARGE SCALE GENOMIC DNA]</scope>
    <source>
        <strain evidence="9">DSM 22002</strain>
    </source>
</reference>
<keyword evidence="5" id="KW-0862">Zinc</keyword>
<dbReference type="GO" id="GO:0006508">
    <property type="term" value="P:proteolysis"/>
    <property type="evidence" value="ECO:0007669"/>
    <property type="project" value="UniProtKB-KW"/>
</dbReference>
<accession>A0A1G8DMY4</accession>
<evidence type="ECO:0000256" key="1">
    <source>
        <dbReference type="ARBA" id="ARBA00001947"/>
    </source>
</evidence>
<feature type="domain" description="Peptidase M14" evidence="7">
    <location>
        <begin position="30"/>
        <end position="304"/>
    </location>
</feature>
<evidence type="ECO:0000256" key="6">
    <source>
        <dbReference type="ARBA" id="ARBA00023049"/>
    </source>
</evidence>
<dbReference type="SMART" id="SM00631">
    <property type="entry name" value="Zn_pept"/>
    <property type="match status" value="1"/>
</dbReference>
<dbReference type="PANTHER" id="PTHR11705">
    <property type="entry name" value="PROTEASE FAMILY M14 CARBOXYPEPTIDASE A,B"/>
    <property type="match status" value="1"/>
</dbReference>
<dbReference type="Pfam" id="PF00246">
    <property type="entry name" value="Peptidase_M14"/>
    <property type="match status" value="1"/>
</dbReference>
<evidence type="ECO:0000256" key="4">
    <source>
        <dbReference type="ARBA" id="ARBA00022801"/>
    </source>
</evidence>
<dbReference type="GO" id="GO:0004181">
    <property type="term" value="F:metallocarboxypeptidase activity"/>
    <property type="evidence" value="ECO:0007669"/>
    <property type="project" value="InterPro"/>
</dbReference>